<reference evidence="4" key="1">
    <citation type="journal article" date="2023" name="Commun. Biol.">
        <title>Genome analysis of Parmales, the sister group of diatoms, reveals the evolutionary specialization of diatoms from phago-mixotrophs to photoautotrophs.</title>
        <authorList>
            <person name="Ban H."/>
            <person name="Sato S."/>
            <person name="Yoshikawa S."/>
            <person name="Yamada K."/>
            <person name="Nakamura Y."/>
            <person name="Ichinomiya M."/>
            <person name="Sato N."/>
            <person name="Blanc-Mathieu R."/>
            <person name="Endo H."/>
            <person name="Kuwata A."/>
            <person name="Ogata H."/>
        </authorList>
    </citation>
    <scope>NUCLEOTIDE SEQUENCE [LARGE SCALE GENOMIC DNA]</scope>
    <source>
        <strain evidence="4">NIES 3700</strain>
    </source>
</reference>
<organism evidence="3 4">
    <name type="scientific">Triparma laevis f. longispina</name>
    <dbReference type="NCBI Taxonomy" id="1714387"/>
    <lineage>
        <taxon>Eukaryota</taxon>
        <taxon>Sar</taxon>
        <taxon>Stramenopiles</taxon>
        <taxon>Ochrophyta</taxon>
        <taxon>Bolidophyceae</taxon>
        <taxon>Parmales</taxon>
        <taxon>Triparmaceae</taxon>
        <taxon>Triparma</taxon>
    </lineage>
</organism>
<dbReference type="InterPro" id="IPR011993">
    <property type="entry name" value="PH-like_dom_sf"/>
</dbReference>
<evidence type="ECO:0000313" key="4">
    <source>
        <dbReference type="Proteomes" id="UP001165122"/>
    </source>
</evidence>
<protein>
    <recommendedName>
        <fullName evidence="2">PH domain-containing protein</fullName>
    </recommendedName>
</protein>
<dbReference type="PANTHER" id="PTHR14336:SF8">
    <property type="entry name" value="PROTEIN OPY1"/>
    <property type="match status" value="1"/>
</dbReference>
<dbReference type="PROSITE" id="PS50003">
    <property type="entry name" value="PH_DOMAIN"/>
    <property type="match status" value="2"/>
</dbReference>
<dbReference type="OrthoDB" id="185175at2759"/>
<accession>A0A9W7E2P6</accession>
<dbReference type="PANTHER" id="PTHR14336">
    <property type="entry name" value="TANDEM PH DOMAIN CONTAINING PROTEIN"/>
    <property type="match status" value="1"/>
</dbReference>
<name>A0A9W7E2P6_9STRA</name>
<feature type="domain" description="PH" evidence="2">
    <location>
        <begin position="64"/>
        <end position="169"/>
    </location>
</feature>
<keyword evidence="4" id="KW-1185">Reference proteome</keyword>
<feature type="compositionally biased region" description="Basic and acidic residues" evidence="1">
    <location>
        <begin position="8"/>
        <end position="28"/>
    </location>
</feature>
<evidence type="ECO:0000256" key="1">
    <source>
        <dbReference type="SAM" id="MobiDB-lite"/>
    </source>
</evidence>
<feature type="region of interest" description="Disordered" evidence="1">
    <location>
        <begin position="167"/>
        <end position="204"/>
    </location>
</feature>
<dbReference type="Proteomes" id="UP001165122">
    <property type="component" value="Unassembled WGS sequence"/>
</dbReference>
<feature type="domain" description="PH" evidence="2">
    <location>
        <begin position="218"/>
        <end position="310"/>
    </location>
</feature>
<dbReference type="InterPro" id="IPR051707">
    <property type="entry name" value="PI-Interact_SigTrans_Reg"/>
</dbReference>
<dbReference type="SUPFAM" id="SSF50729">
    <property type="entry name" value="PH domain-like"/>
    <property type="match status" value="2"/>
</dbReference>
<dbReference type="Pfam" id="PF00169">
    <property type="entry name" value="PH"/>
    <property type="match status" value="2"/>
</dbReference>
<gene>
    <name evidence="3" type="ORF">TrLO_g2202</name>
</gene>
<dbReference type="AlphaFoldDB" id="A0A9W7E2P6"/>
<evidence type="ECO:0000259" key="2">
    <source>
        <dbReference type="PROSITE" id="PS50003"/>
    </source>
</evidence>
<dbReference type="SMART" id="SM00233">
    <property type="entry name" value="PH"/>
    <property type="match status" value="2"/>
</dbReference>
<dbReference type="EMBL" id="BRXW01000494">
    <property type="protein sequence ID" value="GMH59998.1"/>
    <property type="molecule type" value="Genomic_DNA"/>
</dbReference>
<comment type="caution">
    <text evidence="3">The sequence shown here is derived from an EMBL/GenBank/DDBJ whole genome shotgun (WGS) entry which is preliminary data.</text>
</comment>
<dbReference type="Gene3D" id="2.30.29.30">
    <property type="entry name" value="Pleckstrin-homology domain (PH domain)/Phosphotyrosine-binding domain (PTB)"/>
    <property type="match status" value="2"/>
</dbReference>
<dbReference type="InterPro" id="IPR001849">
    <property type="entry name" value="PH_domain"/>
</dbReference>
<proteinExistence type="predicted"/>
<feature type="region of interest" description="Disordered" evidence="1">
    <location>
        <begin position="1"/>
        <end position="63"/>
    </location>
</feature>
<evidence type="ECO:0000313" key="3">
    <source>
        <dbReference type="EMBL" id="GMH59998.1"/>
    </source>
</evidence>
<sequence length="322" mass="36814">MGCCSSSNKDDDLRRLDYNEPDPEDLKKPILQSEDNESPEPNTRRRGSSRLFDDALSPPQPTTHIVKRGFLTKEGARRKNWKKRYFILSAGVLSYYEKELEIYPYASVFKGHISLKDSEVSTFIGKDLKLRLTIQKGEKDDAGKMFLQMKGTNDDETNEWAKAVVTELDKTKGSTSRDPSKEGEMQDVTAEPQLQQRQGNEERKLKAMRMSFSNPKAGVKKSGWGKKKGSLRKNWKNRYFVLADGWLSYYAKGPPHVSDRKGQLPMDGCRIEVVDTKGIKIVSPIQDRTLHVEFEEELDEWRDALENAVDLIGSVRVMRFGK</sequence>